<dbReference type="PROSITE" id="PS50837">
    <property type="entry name" value="NACHT"/>
    <property type="match status" value="1"/>
</dbReference>
<feature type="domain" description="Zn(2)-C6 fungal-type" evidence="4">
    <location>
        <begin position="1468"/>
        <end position="1498"/>
    </location>
</feature>
<dbReference type="EMBL" id="AMYD01002327">
    <property type="protein sequence ID" value="EQB49454.1"/>
    <property type="molecule type" value="Genomic_DNA"/>
</dbReference>
<dbReference type="GO" id="GO:0008270">
    <property type="term" value="F:zinc ion binding"/>
    <property type="evidence" value="ECO:0007669"/>
    <property type="project" value="InterPro"/>
</dbReference>
<dbReference type="InterPro" id="IPR007111">
    <property type="entry name" value="NACHT_NTPase"/>
</dbReference>
<dbReference type="eggNOG" id="ENOG502RX7Y">
    <property type="taxonomic scope" value="Eukaryota"/>
</dbReference>
<evidence type="ECO:0000259" key="5">
    <source>
        <dbReference type="PROSITE" id="PS50837"/>
    </source>
</evidence>
<feature type="compositionally biased region" description="Polar residues" evidence="3">
    <location>
        <begin position="1572"/>
        <end position="1584"/>
    </location>
</feature>
<feature type="region of interest" description="Disordered" evidence="3">
    <location>
        <begin position="941"/>
        <end position="970"/>
    </location>
</feature>
<dbReference type="Pfam" id="PF24883">
    <property type="entry name" value="NPHP3_N"/>
    <property type="match status" value="1"/>
</dbReference>
<proteinExistence type="predicted"/>
<organism evidence="6 7">
    <name type="scientific">Colletotrichum gloeosporioides (strain Cg-14)</name>
    <name type="common">Anthracnose fungus</name>
    <name type="synonym">Glomerella cingulata</name>
    <dbReference type="NCBI Taxonomy" id="1237896"/>
    <lineage>
        <taxon>Eukaryota</taxon>
        <taxon>Fungi</taxon>
        <taxon>Dikarya</taxon>
        <taxon>Ascomycota</taxon>
        <taxon>Pezizomycotina</taxon>
        <taxon>Sordariomycetes</taxon>
        <taxon>Hypocreomycetidae</taxon>
        <taxon>Glomerellales</taxon>
        <taxon>Glomerellaceae</taxon>
        <taxon>Colletotrichum</taxon>
        <taxon>Colletotrichum gloeosporioides species complex</taxon>
    </lineage>
</organism>
<evidence type="ECO:0000256" key="2">
    <source>
        <dbReference type="ARBA" id="ARBA00023242"/>
    </source>
</evidence>
<dbReference type="InterPro" id="IPR021858">
    <property type="entry name" value="Fun_TF"/>
</dbReference>
<dbReference type="GO" id="GO:0000981">
    <property type="term" value="F:DNA-binding transcription factor activity, RNA polymerase II-specific"/>
    <property type="evidence" value="ECO:0007669"/>
    <property type="project" value="InterPro"/>
</dbReference>
<reference evidence="7" key="1">
    <citation type="journal article" date="2013" name="Mol. Plant Microbe Interact.">
        <title>Global aspects of pacC regulation of pathogenicity genes in Colletotrichum gloeosporioides as revealed by transcriptome analysis.</title>
        <authorList>
            <person name="Alkan N."/>
            <person name="Meng X."/>
            <person name="Friedlander G."/>
            <person name="Reuveni E."/>
            <person name="Sukno S."/>
            <person name="Sherman A."/>
            <person name="Thon M."/>
            <person name="Fluhr R."/>
            <person name="Prusky D."/>
        </authorList>
    </citation>
    <scope>NUCLEOTIDE SEQUENCE [LARGE SCALE GENOMIC DNA]</scope>
    <source>
        <strain evidence="7">Cg-14</strain>
    </source>
</reference>
<dbReference type="SMART" id="SM00066">
    <property type="entry name" value="GAL4"/>
    <property type="match status" value="1"/>
</dbReference>
<comment type="caution">
    <text evidence="6">The sequence shown here is derived from an EMBL/GenBank/DDBJ whole genome shotgun (WGS) entry which is preliminary data.</text>
</comment>
<dbReference type="Gene3D" id="4.10.240.10">
    <property type="entry name" value="Zn(2)-C6 fungal-type DNA-binding domain"/>
    <property type="match status" value="1"/>
</dbReference>
<dbReference type="OrthoDB" id="5213892at2759"/>
<dbReference type="InterPro" id="IPR056884">
    <property type="entry name" value="NPHP3-like_N"/>
</dbReference>
<evidence type="ECO:0000313" key="7">
    <source>
        <dbReference type="Proteomes" id="UP000015530"/>
    </source>
</evidence>
<feature type="compositionally biased region" description="Low complexity" evidence="3">
    <location>
        <begin position="1624"/>
        <end position="1646"/>
    </location>
</feature>
<evidence type="ECO:0000256" key="1">
    <source>
        <dbReference type="ARBA" id="ARBA00022737"/>
    </source>
</evidence>
<feature type="domain" description="NACHT" evidence="5">
    <location>
        <begin position="309"/>
        <end position="461"/>
    </location>
</feature>
<accession>T0KBN6</accession>
<dbReference type="Pfam" id="PF00172">
    <property type="entry name" value="Zn_clus"/>
    <property type="match status" value="1"/>
</dbReference>
<evidence type="ECO:0008006" key="8">
    <source>
        <dbReference type="Google" id="ProtNLM"/>
    </source>
</evidence>
<dbReference type="Proteomes" id="UP000015530">
    <property type="component" value="Unassembled WGS sequence"/>
</dbReference>
<sequence length="2135" mass="239653">MEALKRNVVVDVQSVEEIATHNDSPETAFGRAIREFFGSLPEMHKDDPENPFLKELAAVDLSNQSASSALDGTSYVQESMQSLTACLETLERKRKKKRGDRLMLKMAPFLQRFERVSKVLEPLGQAGPMGTGVIFSGTRIVLELAIGFHEYFEDLVDALADIADYFIVYEMYGKTFHDSQELQKRLAGSYKRIINFWYKASKRLLKTSLKMMDPFASLGEEMTQTKAALEKDSNAIHKLAAAHHMFRSQQNREQQQKDGIRQWIQGGQADQIDARPDLDDRLRARHPGTCEWIFEDARFIKWRDSTKKSVLWYNAEAGSGKSVLTSAIISHLEQRGEKVAYFFFSFSEDLRKHTIHAFRSLIIQLMNLLSPKLTDRFVDICLDERNYTQTLAKVNIATRLVHELVEAHEVFVVVDGLDECIDMDLPCNEQPGKPRHDMLEDLVDMVKRASYGRDRWLFTSRKGHSRIRRAMEQVNAVEIEADQAIIARDIQSYLNDSIHQYHLQDPGTDDSFLYATFLCHTFNSGQCLAGIIKELQKFPSPLNGYFNRSLEKIAEHGDWKRKFARRLFLLLVTSQQSLTLDEVVDALSIGPEGTCYTRHEVQELIVDLCGPLVKCDPVVKFSHKSVQDYFQQDPKADRSISEHIRMFFVHDSDAANTELGVDCLRYLMYDRYEQCQDIDNLLESKSNEHSFLRYASTFWFQHLFSIQPDAAVRQRVERFLKSKAFWTCLSVQSRIAPFLFGFYAHGETGSYQMDIRGHTYISGDQFGVPLPGWLDGPSKELDQSFWCFVREWREVLVTCPAGLKYCYPLRSFPEGQSCYLTPPPEANTSGQLQVQVANLEELPSLGCIVSMFAFDLHIGKKASADLLVRSRGDPKNVLRQAHVPIFRQNAKETKSKNYEVPVTESDNLFTYFVLGKPNQEGLETWYMNSESLQLGRLLKAQSETTSRPSTLRARRTQRQPKTRWDLVDTSTISRGSDTSVHMLRLDRAVCISPDDSKKEDDSESSDDSSVSSAASSISDEEQSASDNHQMEHGGYVVPEEHTKCLAFIYSERPPIFLSWVGISYCDNVVPAMHPKSPVIALTHSSTQLLLVDVDTGDRREITFPLVSEIADTPARSETLSAQSRELHFSPCGEYLHLALLLFFDLGHCTRCIVKLQTFRFTLNQTDGLQPLNTQSCTFIIQDSLYQLAPPLALSSWTDDHVVLALPPLTCDPKILKINLQNSGSDTELSNNVVEDEDGGNRIFIMREQIHFPTSTPERSPCLKYRPKTDGSDRLYLALGPVLPAPGDDNVGEEAGDGPFNLPCHLSPPIVLRWEFPHQNGWRAWDVEVDQRPSEEIEKQNVFGRLRGSFVDGQQPFRVIVRSGMNSRRKGVLTCGVADLNPFQPSSRAYAAATAAAWSDDVVDDNLTNHTHLIWDLTVPGETLNDDDEPLPVMFSRNKDPSHMSSLTGLRSRFKNSMSSSAKIRSSEGCWTCRLRRKKCDEARPVCEGCAQLEITCHYSETKPDWMDGGERQKEMADHLKKQVKVQANNRRERKYLQSLDVDAGAGHQHRHDDSDPDLIPPVPALSADGGSSKETNSTSPSTVHDTPGDASSPYHMETVKSSISEIAPGASPNHARQHTPDWNASTHSSPPAAAAPHSQPAHSPAPVLAPDLNPTTPFPDDANLGFIMIYLDYVFPFLFPFYKPALLEGGRGWLLNVLNHNKALYHTALSLSSHFFGVVLNGAQVEHTPCRIRSVASLQHQLDLALKELRADMALINEAGDPSTQLQQSCRVLESIVQLLVFDVTLASNDHWQMHLDAATIVFTQILPTTDAWDATMQQMAIPLLQGVNFPPGSHKPWSSDQAALRFFTASLLYFDIISATALERPPRLQGYHAYLLSPRKESATCLEQEPRLRLEEYFGCQSWVLQLIGEIAALDAWKKETRRAGSLSMTHLVSRAGCLELALREGIACMDNQCPQLLGSSELACAAGSCALTDANRPPPHPTHADTTRLPPDPLTLYQSEQVRDTRSAALIHTKIWAYAALTYLSTVVSGWQPSCPETATSVTATIELLDSLHSPVCLRTVVWPFCVIGCLATPAQEHMFREMVGKMGALEVFGSIRAALGVMENVWAGRDNIDETWDLAACFKVLGHPVLLT</sequence>
<evidence type="ECO:0000256" key="3">
    <source>
        <dbReference type="SAM" id="MobiDB-lite"/>
    </source>
</evidence>
<gene>
    <name evidence="6" type="ORF">CGLO_11213</name>
</gene>
<dbReference type="PANTHER" id="PTHR10039">
    <property type="entry name" value="AMELOGENIN"/>
    <property type="match status" value="1"/>
</dbReference>
<dbReference type="Gene3D" id="3.40.50.300">
    <property type="entry name" value="P-loop containing nucleotide triphosphate hydrolases"/>
    <property type="match status" value="1"/>
</dbReference>
<feature type="region of interest" description="Disordered" evidence="3">
    <location>
        <begin position="992"/>
        <end position="1029"/>
    </location>
</feature>
<keyword evidence="2" id="KW-0539">Nucleus</keyword>
<evidence type="ECO:0000313" key="6">
    <source>
        <dbReference type="EMBL" id="EQB49454.1"/>
    </source>
</evidence>
<evidence type="ECO:0000259" key="4">
    <source>
        <dbReference type="PROSITE" id="PS50048"/>
    </source>
</evidence>
<dbReference type="InterPro" id="IPR001138">
    <property type="entry name" value="Zn2Cys6_DnaBD"/>
</dbReference>
<dbReference type="SUPFAM" id="SSF57701">
    <property type="entry name" value="Zn2/Cys6 DNA-binding domain"/>
    <property type="match status" value="1"/>
</dbReference>
<dbReference type="PROSITE" id="PS00463">
    <property type="entry name" value="ZN2_CY6_FUNGAL_1"/>
    <property type="match status" value="1"/>
</dbReference>
<dbReference type="PANTHER" id="PTHR10039:SF17">
    <property type="entry name" value="FUNGAL STAND N-TERMINAL GOODBYE DOMAIN-CONTAINING PROTEIN-RELATED"/>
    <property type="match status" value="1"/>
</dbReference>
<protein>
    <recommendedName>
        <fullName evidence="8">Zn(2)-C6 fungal-type domain-containing protein</fullName>
    </recommendedName>
</protein>
<feature type="region of interest" description="Disordered" evidence="3">
    <location>
        <begin position="1538"/>
        <end position="1654"/>
    </location>
</feature>
<name>T0KBN6_COLGC</name>
<feature type="compositionally biased region" description="Low complexity" evidence="3">
    <location>
        <begin position="1007"/>
        <end position="1017"/>
    </location>
</feature>
<dbReference type="Pfam" id="PF11951">
    <property type="entry name" value="Fungal_trans_2"/>
    <property type="match status" value="1"/>
</dbReference>
<dbReference type="InterPro" id="IPR036864">
    <property type="entry name" value="Zn2-C6_fun-type_DNA-bd_sf"/>
</dbReference>
<keyword evidence="1" id="KW-0677">Repeat</keyword>
<dbReference type="HOGENOM" id="CLU_231943_0_0_1"/>
<dbReference type="STRING" id="1237896.T0KBN6"/>
<feature type="compositionally biased region" description="Basic residues" evidence="3">
    <location>
        <begin position="952"/>
        <end position="961"/>
    </location>
</feature>
<dbReference type="CDD" id="cd00067">
    <property type="entry name" value="GAL4"/>
    <property type="match status" value="1"/>
</dbReference>
<dbReference type="InterPro" id="IPR027417">
    <property type="entry name" value="P-loop_NTPase"/>
</dbReference>
<dbReference type="PROSITE" id="PS50048">
    <property type="entry name" value="ZN2_CY6_FUNGAL_2"/>
    <property type="match status" value="1"/>
</dbReference>